<dbReference type="Proteomes" id="UP000178490">
    <property type="component" value="Unassembled WGS sequence"/>
</dbReference>
<evidence type="ECO:0000256" key="1">
    <source>
        <dbReference type="SAM" id="MobiDB-lite"/>
    </source>
</evidence>
<feature type="compositionally biased region" description="Low complexity" evidence="1">
    <location>
        <begin position="12"/>
        <end position="23"/>
    </location>
</feature>
<protein>
    <submittedName>
        <fullName evidence="3">Uncharacterized protein</fullName>
    </submittedName>
</protein>
<keyword evidence="2" id="KW-0472">Membrane</keyword>
<feature type="region of interest" description="Disordered" evidence="1">
    <location>
        <begin position="1"/>
        <end position="25"/>
    </location>
</feature>
<evidence type="ECO:0000313" key="3">
    <source>
        <dbReference type="EMBL" id="OGH88577.1"/>
    </source>
</evidence>
<name>A0A1F6NXB7_9BACT</name>
<reference evidence="3 4" key="1">
    <citation type="journal article" date="2016" name="Nat. Commun.">
        <title>Thousands of microbial genomes shed light on interconnected biogeochemical processes in an aquifer system.</title>
        <authorList>
            <person name="Anantharaman K."/>
            <person name="Brown C.T."/>
            <person name="Hug L.A."/>
            <person name="Sharon I."/>
            <person name="Castelle C.J."/>
            <person name="Probst A.J."/>
            <person name="Thomas B.C."/>
            <person name="Singh A."/>
            <person name="Wilkins M.J."/>
            <person name="Karaoz U."/>
            <person name="Brodie E.L."/>
            <person name="Williams K.H."/>
            <person name="Hubbard S.S."/>
            <person name="Banfield J.F."/>
        </authorList>
    </citation>
    <scope>NUCLEOTIDE SEQUENCE [LARGE SCALE GENOMIC DNA]</scope>
</reference>
<organism evidence="3 4">
    <name type="scientific">Candidatus Magasanikbacteria bacterium RIFOXYD2_FULL_36_9</name>
    <dbReference type="NCBI Taxonomy" id="1798707"/>
    <lineage>
        <taxon>Bacteria</taxon>
        <taxon>Candidatus Magasanikiibacteriota</taxon>
    </lineage>
</organism>
<feature type="transmembrane region" description="Helical" evidence="2">
    <location>
        <begin position="43"/>
        <end position="65"/>
    </location>
</feature>
<feature type="compositionally biased region" description="Basic and acidic residues" evidence="1">
    <location>
        <begin position="1"/>
        <end position="11"/>
    </location>
</feature>
<keyword evidence="2" id="KW-1133">Transmembrane helix</keyword>
<proteinExistence type="predicted"/>
<keyword evidence="2" id="KW-0812">Transmembrane</keyword>
<evidence type="ECO:0000313" key="4">
    <source>
        <dbReference type="Proteomes" id="UP000178490"/>
    </source>
</evidence>
<dbReference type="EMBL" id="MFRC01000061">
    <property type="protein sequence ID" value="OGH88577.1"/>
    <property type="molecule type" value="Genomic_DNA"/>
</dbReference>
<dbReference type="AlphaFoldDB" id="A0A1F6NXB7"/>
<comment type="caution">
    <text evidence="3">The sequence shown here is derived from an EMBL/GenBank/DDBJ whole genome shotgun (WGS) entry which is preliminary data.</text>
</comment>
<sequence length="156" mass="17910">MTAKKEGRNIRNENTPQQNNEEPANIREKFINQQLTTEKKLSFWLWIGVGGLGFVIVFFWGYSLWSNVSSYSWKKSQEGKIFKQSSADLSKIFEENKENELRNQTNIKQIKELLSKSFQQKLNTSSTTANSTSTIDFTTTTTTLFTTSTITTTTKK</sequence>
<accession>A0A1F6NXB7</accession>
<evidence type="ECO:0000256" key="2">
    <source>
        <dbReference type="SAM" id="Phobius"/>
    </source>
</evidence>
<gene>
    <name evidence="3" type="ORF">A2537_00110</name>
</gene>